<evidence type="ECO:0000256" key="2">
    <source>
        <dbReference type="ARBA" id="ARBA00006228"/>
    </source>
</evidence>
<evidence type="ECO:0000313" key="8">
    <source>
        <dbReference type="Proteomes" id="UP000002791"/>
    </source>
</evidence>
<gene>
    <name evidence="7" type="ORF">SaccyDRAFT_4048</name>
</gene>
<evidence type="ECO:0000256" key="6">
    <source>
        <dbReference type="ARBA" id="ARBA00023136"/>
    </source>
</evidence>
<dbReference type="HOGENOM" id="CLU_086615_4_0_11"/>
<dbReference type="GO" id="GO:0005886">
    <property type="term" value="C:plasma membrane"/>
    <property type="evidence" value="ECO:0007669"/>
    <property type="project" value="UniProtKB-SubCell"/>
</dbReference>
<evidence type="ECO:0000313" key="7">
    <source>
        <dbReference type="EMBL" id="EHR62869.1"/>
    </source>
</evidence>
<dbReference type="AlphaFoldDB" id="H5XIK8"/>
<keyword evidence="4" id="KW-0812">Transmembrane</keyword>
<protein>
    <submittedName>
        <fullName evidence="7">Multisubunit Na+/H+ antiporter, MnhE subunit</fullName>
    </submittedName>
</protein>
<evidence type="ECO:0000256" key="1">
    <source>
        <dbReference type="ARBA" id="ARBA00004651"/>
    </source>
</evidence>
<keyword evidence="8" id="KW-1185">Reference proteome</keyword>
<comment type="subcellular location">
    <subcellularLocation>
        <location evidence="1">Cell membrane</location>
        <topology evidence="1">Multi-pass membrane protein</topology>
    </subcellularLocation>
</comment>
<dbReference type="PANTHER" id="PTHR34584:SF1">
    <property type="entry name" value="NA(+)_H(+) ANTIPORTER SUBUNIT E1"/>
    <property type="match status" value="1"/>
</dbReference>
<dbReference type="Pfam" id="PF01899">
    <property type="entry name" value="MNHE"/>
    <property type="match status" value="1"/>
</dbReference>
<proteinExistence type="inferred from homology"/>
<dbReference type="RefSeq" id="WP_005458867.1">
    <property type="nucleotide sequence ID" value="NZ_CM001440.1"/>
</dbReference>
<dbReference type="GO" id="GO:0008324">
    <property type="term" value="F:monoatomic cation transmembrane transporter activity"/>
    <property type="evidence" value="ECO:0007669"/>
    <property type="project" value="InterPro"/>
</dbReference>
<name>H5XIK8_9PSEU</name>
<dbReference type="STRING" id="882082.SaccyDRAFT_4048"/>
<comment type="similarity">
    <text evidence="2">Belongs to the CPA3 antiporters (TC 2.A.63) subunit E family.</text>
</comment>
<dbReference type="InterPro" id="IPR002758">
    <property type="entry name" value="Cation_antiport_E"/>
</dbReference>
<dbReference type="Proteomes" id="UP000002791">
    <property type="component" value="Chromosome"/>
</dbReference>
<dbReference type="OrthoDB" id="5243284at2"/>
<dbReference type="EMBL" id="CM001440">
    <property type="protein sequence ID" value="EHR62869.1"/>
    <property type="molecule type" value="Genomic_DNA"/>
</dbReference>
<evidence type="ECO:0000256" key="4">
    <source>
        <dbReference type="ARBA" id="ARBA00022692"/>
    </source>
</evidence>
<reference evidence="7 8" key="1">
    <citation type="submission" date="2011-11" db="EMBL/GenBank/DDBJ databases">
        <title>The Noncontiguous Finished sequence of Saccharomonospora cyanea NA-134.</title>
        <authorList>
            <consortium name="US DOE Joint Genome Institute"/>
            <person name="Lucas S."/>
            <person name="Han J."/>
            <person name="Lapidus A."/>
            <person name="Cheng J.-F."/>
            <person name="Goodwin L."/>
            <person name="Pitluck S."/>
            <person name="Peters L."/>
            <person name="Ovchinnikova G."/>
            <person name="Lu M."/>
            <person name="Detter J.C."/>
            <person name="Han C."/>
            <person name="Tapia R."/>
            <person name="Land M."/>
            <person name="Hauser L."/>
            <person name="Kyrpides N."/>
            <person name="Ivanova N."/>
            <person name="Pagani I."/>
            <person name="Brambilla E.-M."/>
            <person name="Klenk H.-P."/>
            <person name="Woyke T."/>
        </authorList>
    </citation>
    <scope>NUCLEOTIDE SEQUENCE [LARGE SCALE GENOMIC DNA]</scope>
    <source>
        <strain evidence="7 8">NA-134</strain>
    </source>
</reference>
<organism evidence="7 8">
    <name type="scientific">Saccharomonospora cyanea NA-134</name>
    <dbReference type="NCBI Taxonomy" id="882082"/>
    <lineage>
        <taxon>Bacteria</taxon>
        <taxon>Bacillati</taxon>
        <taxon>Actinomycetota</taxon>
        <taxon>Actinomycetes</taxon>
        <taxon>Pseudonocardiales</taxon>
        <taxon>Pseudonocardiaceae</taxon>
        <taxon>Saccharomonospora</taxon>
    </lineage>
</organism>
<evidence type="ECO:0000256" key="3">
    <source>
        <dbReference type="ARBA" id="ARBA00022475"/>
    </source>
</evidence>
<accession>H5XIK8</accession>
<keyword evidence="3" id="KW-1003">Cell membrane</keyword>
<dbReference type="PANTHER" id="PTHR34584">
    <property type="entry name" value="NA(+)/H(+) ANTIPORTER SUBUNIT E1"/>
    <property type="match status" value="1"/>
</dbReference>
<evidence type="ECO:0000256" key="5">
    <source>
        <dbReference type="ARBA" id="ARBA00022989"/>
    </source>
</evidence>
<keyword evidence="6" id="KW-0472">Membrane</keyword>
<dbReference type="eggNOG" id="COG1863">
    <property type="taxonomic scope" value="Bacteria"/>
</dbReference>
<keyword evidence="5" id="KW-1133">Transmembrane helix</keyword>
<sequence>MVRALAKIAALTAVYLLVLGQAQLGDVAVGLVLAALLVVSARFVRPLPPPEGLRPAGSAPQRLAGVPALLGGTLVDIGRGSWTVARYCLRTPADYRPGVVTIPIGRSSTSSATAWGIRVGISPDTVVVDIDEQRGQMLLHVLDSRDPDAVRATELDSYERRQRRVFP</sequence>